<proteinExistence type="predicted"/>
<organism evidence="3 4">
    <name type="scientific">Brumimicrobium salinarum</name>
    <dbReference type="NCBI Taxonomy" id="2058658"/>
    <lineage>
        <taxon>Bacteria</taxon>
        <taxon>Pseudomonadati</taxon>
        <taxon>Bacteroidota</taxon>
        <taxon>Flavobacteriia</taxon>
        <taxon>Flavobacteriales</taxon>
        <taxon>Crocinitomicaceae</taxon>
        <taxon>Brumimicrobium</taxon>
    </lineage>
</organism>
<feature type="coiled-coil region" evidence="1">
    <location>
        <begin position="177"/>
        <end position="204"/>
    </location>
</feature>
<feature type="transmembrane region" description="Helical" evidence="2">
    <location>
        <begin position="24"/>
        <end position="46"/>
    </location>
</feature>
<feature type="transmembrane region" description="Helical" evidence="2">
    <location>
        <begin position="298"/>
        <end position="318"/>
    </location>
</feature>
<dbReference type="GO" id="GO:0004713">
    <property type="term" value="F:protein tyrosine kinase activity"/>
    <property type="evidence" value="ECO:0007669"/>
    <property type="project" value="TreeGrafter"/>
</dbReference>
<keyword evidence="2" id="KW-0472">Membrane</keyword>
<reference evidence="3 4" key="1">
    <citation type="submission" date="2017-12" db="EMBL/GenBank/DDBJ databases">
        <title>The draft genome sequence of Brumimicrobium saltpan LHR20.</title>
        <authorList>
            <person name="Do Z.-J."/>
            <person name="Luo H.-R."/>
        </authorList>
    </citation>
    <scope>NUCLEOTIDE SEQUENCE [LARGE SCALE GENOMIC DNA]</scope>
    <source>
        <strain evidence="3 4">LHR20</strain>
    </source>
</reference>
<keyword evidence="2" id="KW-1133">Transmembrane helix</keyword>
<accession>A0A2I0R2Q3</accession>
<evidence type="ECO:0000256" key="1">
    <source>
        <dbReference type="SAM" id="Coils"/>
    </source>
</evidence>
<dbReference type="AlphaFoldDB" id="A0A2I0R2Q3"/>
<evidence type="ECO:0008006" key="5">
    <source>
        <dbReference type="Google" id="ProtNLM"/>
    </source>
</evidence>
<dbReference type="PANTHER" id="PTHR32309:SF13">
    <property type="entry name" value="FERRIC ENTEROBACTIN TRANSPORT PROTEIN FEPE"/>
    <property type="match status" value="1"/>
</dbReference>
<comment type="caution">
    <text evidence="3">The sequence shown here is derived from an EMBL/GenBank/DDBJ whole genome shotgun (WGS) entry which is preliminary data.</text>
</comment>
<dbReference type="EMBL" id="PJNI01000007">
    <property type="protein sequence ID" value="PKR80861.1"/>
    <property type="molecule type" value="Genomic_DNA"/>
</dbReference>
<keyword evidence="4" id="KW-1185">Reference proteome</keyword>
<dbReference type="PANTHER" id="PTHR32309">
    <property type="entry name" value="TYROSINE-PROTEIN KINASE"/>
    <property type="match status" value="1"/>
</dbReference>
<name>A0A2I0R2Q3_9FLAO</name>
<evidence type="ECO:0000313" key="3">
    <source>
        <dbReference type="EMBL" id="PKR80861.1"/>
    </source>
</evidence>
<evidence type="ECO:0000313" key="4">
    <source>
        <dbReference type="Proteomes" id="UP000236654"/>
    </source>
</evidence>
<dbReference type="OrthoDB" id="1524741at2"/>
<dbReference type="InterPro" id="IPR050445">
    <property type="entry name" value="Bact_polysacc_biosynth/exp"/>
</dbReference>
<dbReference type="RefSeq" id="WP_101334243.1">
    <property type="nucleotide sequence ID" value="NZ_PJNI01000007.1"/>
</dbReference>
<dbReference type="GO" id="GO:0005886">
    <property type="term" value="C:plasma membrane"/>
    <property type="evidence" value="ECO:0007669"/>
    <property type="project" value="TreeGrafter"/>
</dbReference>
<sequence length="329" mass="37555">MDKNKSEQHTNELLIFTYKHRKPLLITGVLAGVISIVVSLMLPVLYESNAIVFPTATSTVSFNPLSNAKASSMDFGEEENAEQLIQILQSSPLRNKIISQFNLAEVYGLEEGEKSYYYKLGKEYNDHIHFERTRYGSINISVLDEEPQRAADIANKIVQLIDTVKNDLIKERTVPAFEINKRKLEQLKTAQEKLNQEMDSLSQLGVVNAKSRASLFAAFNESKTQEDKAFFKNQIEVNLKYGARYDALSDLREFRIEKMTDHEVSFEQSESDALENFNHKFVVESAVASDKKAKPKRMIIVLIATISAVIFMFIILLIRERFQSIQQSK</sequence>
<evidence type="ECO:0000256" key="2">
    <source>
        <dbReference type="SAM" id="Phobius"/>
    </source>
</evidence>
<keyword evidence="2" id="KW-0812">Transmembrane</keyword>
<keyword evidence="1" id="KW-0175">Coiled coil</keyword>
<gene>
    <name evidence="3" type="ORF">CW751_06735</name>
</gene>
<protein>
    <recommendedName>
        <fullName evidence="5">Polysaccharide chain length determinant N-terminal domain-containing protein</fullName>
    </recommendedName>
</protein>
<dbReference type="Proteomes" id="UP000236654">
    <property type="component" value="Unassembled WGS sequence"/>
</dbReference>